<comment type="caution">
    <text evidence="2">The sequence shown here is derived from an EMBL/GenBank/DDBJ whole genome shotgun (WGS) entry which is preliminary data.</text>
</comment>
<dbReference type="Proteomes" id="UP000178089">
    <property type="component" value="Unassembled WGS sequence"/>
</dbReference>
<dbReference type="EMBL" id="MHRT01000007">
    <property type="protein sequence ID" value="OHA28783.1"/>
    <property type="molecule type" value="Genomic_DNA"/>
</dbReference>
<dbReference type="STRING" id="1802315.A3F51_02255"/>
<keyword evidence="1" id="KW-0812">Transmembrane</keyword>
<feature type="transmembrane region" description="Helical" evidence="1">
    <location>
        <begin position="12"/>
        <end position="33"/>
    </location>
</feature>
<accession>A0A1G2MYC7</accession>
<sequence length="251" mass="27430">MSSWSKRRKSLYALVVLVLAIVVIGIPVFYFFYKAPTCTDGIRNGNEQGVDCGGSCQKLCQTSFLAPSLAWTRIEQIAPGLYNIAAYIVNPNIDAEALNVPYHVSLYDDRGVLITDAYGTVTLPPHRNTLAFQGAIDVDKRVPVKALFEFTSPPDWYKKKDGLSAIAVGEKKYLEDELGSSLTVVMKNTSVYPLSDIGVYAILYDKDGNALGFSKTLLDEIPAQGSSLAPFTWPVNRKGAVISIEILPVAE</sequence>
<evidence type="ECO:0000313" key="3">
    <source>
        <dbReference type="Proteomes" id="UP000178089"/>
    </source>
</evidence>
<evidence type="ECO:0000256" key="1">
    <source>
        <dbReference type="SAM" id="Phobius"/>
    </source>
</evidence>
<name>A0A1G2MYC7_9BACT</name>
<keyword evidence="1" id="KW-0472">Membrane</keyword>
<evidence type="ECO:0000313" key="2">
    <source>
        <dbReference type="EMBL" id="OHA28783.1"/>
    </source>
</evidence>
<proteinExistence type="predicted"/>
<gene>
    <name evidence="2" type="ORF">A3F51_02255</name>
</gene>
<reference evidence="2 3" key="1">
    <citation type="journal article" date="2016" name="Nat. Commun.">
        <title>Thousands of microbial genomes shed light on interconnected biogeochemical processes in an aquifer system.</title>
        <authorList>
            <person name="Anantharaman K."/>
            <person name="Brown C.T."/>
            <person name="Hug L.A."/>
            <person name="Sharon I."/>
            <person name="Castelle C.J."/>
            <person name="Probst A.J."/>
            <person name="Thomas B.C."/>
            <person name="Singh A."/>
            <person name="Wilkins M.J."/>
            <person name="Karaoz U."/>
            <person name="Brodie E.L."/>
            <person name="Williams K.H."/>
            <person name="Hubbard S.S."/>
            <person name="Banfield J.F."/>
        </authorList>
    </citation>
    <scope>NUCLEOTIDE SEQUENCE [LARGE SCALE GENOMIC DNA]</scope>
</reference>
<dbReference type="AlphaFoldDB" id="A0A1G2MYC7"/>
<organism evidence="2 3">
    <name type="scientific">Candidatus Taylorbacteria bacterium RIFCSPHIGHO2_12_FULL_45_16</name>
    <dbReference type="NCBI Taxonomy" id="1802315"/>
    <lineage>
        <taxon>Bacteria</taxon>
        <taxon>Candidatus Tayloriibacteriota</taxon>
    </lineage>
</organism>
<keyword evidence="1" id="KW-1133">Transmembrane helix</keyword>
<protein>
    <submittedName>
        <fullName evidence="2">Uncharacterized protein</fullName>
    </submittedName>
</protein>